<dbReference type="AlphaFoldDB" id="A0A427YXL7"/>
<reference evidence="1 2" key="1">
    <citation type="submission" date="2018-11" db="EMBL/GenBank/DDBJ databases">
        <title>Genome sequence of Saitozyma podzolica DSM 27192.</title>
        <authorList>
            <person name="Aliyu H."/>
            <person name="Gorte O."/>
            <person name="Ochsenreither K."/>
        </authorList>
    </citation>
    <scope>NUCLEOTIDE SEQUENCE [LARGE SCALE GENOMIC DNA]</scope>
    <source>
        <strain evidence="1 2">DSM 27192</strain>
    </source>
</reference>
<gene>
    <name evidence="1" type="ORF">EHS25_000916</name>
</gene>
<evidence type="ECO:0000313" key="1">
    <source>
        <dbReference type="EMBL" id="RSH95823.1"/>
    </source>
</evidence>
<protein>
    <submittedName>
        <fullName evidence="1">Uncharacterized protein</fullName>
    </submittedName>
</protein>
<organism evidence="1 2">
    <name type="scientific">Saitozyma podzolica</name>
    <dbReference type="NCBI Taxonomy" id="1890683"/>
    <lineage>
        <taxon>Eukaryota</taxon>
        <taxon>Fungi</taxon>
        <taxon>Dikarya</taxon>
        <taxon>Basidiomycota</taxon>
        <taxon>Agaricomycotina</taxon>
        <taxon>Tremellomycetes</taxon>
        <taxon>Tremellales</taxon>
        <taxon>Trimorphomycetaceae</taxon>
        <taxon>Saitozyma</taxon>
    </lineage>
</organism>
<evidence type="ECO:0000313" key="2">
    <source>
        <dbReference type="Proteomes" id="UP000279259"/>
    </source>
</evidence>
<name>A0A427YXL7_9TREE</name>
<accession>A0A427YXL7</accession>
<dbReference type="OrthoDB" id="2579980at2759"/>
<dbReference type="Proteomes" id="UP000279259">
    <property type="component" value="Unassembled WGS sequence"/>
</dbReference>
<comment type="caution">
    <text evidence="1">The sequence shown here is derived from an EMBL/GenBank/DDBJ whole genome shotgun (WGS) entry which is preliminary data.</text>
</comment>
<keyword evidence="2" id="KW-1185">Reference proteome</keyword>
<sequence>MDAFAKALGLGCKPHIQGAERTDGQSAFHAGAFLKPCASKSIPWLSMDTLQPPRSSGSVAQKQSMRRMAAMVDLCLAIDSVLNTRGQKALKRHDPRTLTRSRRLHQAIRTASHEDIDYGRFQSNPFRQGIFDEITRVLRFGNLGTCVAVSRGQAEKLHLDLNDDKAIYTSIIVLGKSGELWNSSRHQGHLYLPTLGVMVPMTVGDMVFFNASELPHLVIKLDEADKHKRTIVTTFTCAQRADVLEHPPAFCLPWMRP</sequence>
<dbReference type="Gene3D" id="3.60.130.30">
    <property type="match status" value="1"/>
</dbReference>
<dbReference type="EMBL" id="RSCD01000001">
    <property type="protein sequence ID" value="RSH95823.1"/>
    <property type="molecule type" value="Genomic_DNA"/>
</dbReference>
<proteinExistence type="predicted"/>